<comment type="caution">
    <text evidence="1">The sequence shown here is derived from an EMBL/GenBank/DDBJ whole genome shotgun (WGS) entry which is preliminary data.</text>
</comment>
<organism evidence="1 2">
    <name type="scientific">Tritrichomonas musculus</name>
    <dbReference type="NCBI Taxonomy" id="1915356"/>
    <lineage>
        <taxon>Eukaryota</taxon>
        <taxon>Metamonada</taxon>
        <taxon>Parabasalia</taxon>
        <taxon>Tritrichomonadida</taxon>
        <taxon>Tritrichomonadidae</taxon>
        <taxon>Tritrichomonas</taxon>
    </lineage>
</organism>
<evidence type="ECO:0000313" key="2">
    <source>
        <dbReference type="Proteomes" id="UP001470230"/>
    </source>
</evidence>
<sequence length="227" mass="26693">MTFKILYFNGEEISRYMMNQPMANNYQFKGIFCKRKDRPTKKIKYYLYTEDMENIIMAAEKKQEMRLSYAISMDSNQIPKEGKFNLGFFKQDKKNDFASFSWHPQVNDSKRIMLYLKRHESLSQSKGVGSLKQFNDEILIPKLGESVLLDEGKSLESIDASQKFIKLDGSTEIIEDENGSRIANRIIKYDNNLCMSFYQVYEDEFHFSVLYPMSLFQAFSMALSYIE</sequence>
<dbReference type="EMBL" id="JAPFFF010000004">
    <property type="protein sequence ID" value="KAK8891670.1"/>
    <property type="molecule type" value="Genomic_DNA"/>
</dbReference>
<protein>
    <recommendedName>
        <fullName evidence="3">Tubby C-terminal domain-containing protein</fullName>
    </recommendedName>
</protein>
<evidence type="ECO:0008006" key="3">
    <source>
        <dbReference type="Google" id="ProtNLM"/>
    </source>
</evidence>
<proteinExistence type="predicted"/>
<dbReference type="Proteomes" id="UP001470230">
    <property type="component" value="Unassembled WGS sequence"/>
</dbReference>
<keyword evidence="2" id="KW-1185">Reference proteome</keyword>
<gene>
    <name evidence="1" type="ORF">M9Y10_028890</name>
</gene>
<accession>A0ABR2KKJ9</accession>
<evidence type="ECO:0000313" key="1">
    <source>
        <dbReference type="EMBL" id="KAK8891670.1"/>
    </source>
</evidence>
<reference evidence="1 2" key="1">
    <citation type="submission" date="2024-04" db="EMBL/GenBank/DDBJ databases">
        <title>Tritrichomonas musculus Genome.</title>
        <authorList>
            <person name="Alves-Ferreira E."/>
            <person name="Grigg M."/>
            <person name="Lorenzi H."/>
            <person name="Galac M."/>
        </authorList>
    </citation>
    <scope>NUCLEOTIDE SEQUENCE [LARGE SCALE GENOMIC DNA]</scope>
    <source>
        <strain evidence="1 2">EAF2021</strain>
    </source>
</reference>
<name>A0ABR2KKJ9_9EUKA</name>